<sequence>MAITRALFHCVGSTLSLSTVPVLATIAVGAKVFYFAPLLFRWNFPLSEIPGPGFMSLTLLDTLRCDDSKLTPEYLDGIQQKFGSVARVGFRHVVISDTEIIQQLLDKQEQYFDQGNGLGRMVVMSDTYIRGYRIPKGTIITLNHPSLASIGKS</sequence>
<dbReference type="GO" id="GO:0005506">
    <property type="term" value="F:iron ion binding"/>
    <property type="evidence" value="ECO:0007669"/>
    <property type="project" value="InterPro"/>
</dbReference>
<evidence type="ECO:0000313" key="2">
    <source>
        <dbReference type="Proteomes" id="UP000799764"/>
    </source>
</evidence>
<comment type="caution">
    <text evidence="1">The sequence shown here is derived from an EMBL/GenBank/DDBJ whole genome shotgun (WGS) entry which is preliminary data.</text>
</comment>
<name>A0A9P4U974_9PLEO</name>
<dbReference type="GO" id="GO:0020037">
    <property type="term" value="F:heme binding"/>
    <property type="evidence" value="ECO:0007669"/>
    <property type="project" value="InterPro"/>
</dbReference>
<dbReference type="EMBL" id="MU001506">
    <property type="protein sequence ID" value="KAF2440903.1"/>
    <property type="molecule type" value="Genomic_DNA"/>
</dbReference>
<evidence type="ECO:0000313" key="1">
    <source>
        <dbReference type="EMBL" id="KAF2440903.1"/>
    </source>
</evidence>
<organism evidence="1 2">
    <name type="scientific">Karstenula rhodostoma CBS 690.94</name>
    <dbReference type="NCBI Taxonomy" id="1392251"/>
    <lineage>
        <taxon>Eukaryota</taxon>
        <taxon>Fungi</taxon>
        <taxon>Dikarya</taxon>
        <taxon>Ascomycota</taxon>
        <taxon>Pezizomycotina</taxon>
        <taxon>Dothideomycetes</taxon>
        <taxon>Pleosporomycetidae</taxon>
        <taxon>Pleosporales</taxon>
        <taxon>Massarineae</taxon>
        <taxon>Didymosphaeriaceae</taxon>
        <taxon>Karstenula</taxon>
    </lineage>
</organism>
<keyword evidence="2" id="KW-1185">Reference proteome</keyword>
<dbReference type="InterPro" id="IPR036396">
    <property type="entry name" value="Cyt_P450_sf"/>
</dbReference>
<dbReference type="AlphaFoldDB" id="A0A9P4U974"/>
<dbReference type="Proteomes" id="UP000799764">
    <property type="component" value="Unassembled WGS sequence"/>
</dbReference>
<dbReference type="OrthoDB" id="10538862at2759"/>
<evidence type="ECO:0008006" key="3">
    <source>
        <dbReference type="Google" id="ProtNLM"/>
    </source>
</evidence>
<protein>
    <recommendedName>
        <fullName evidence="3">Cytochrome P450</fullName>
    </recommendedName>
</protein>
<accession>A0A9P4U974</accession>
<dbReference type="GO" id="GO:0004497">
    <property type="term" value="F:monooxygenase activity"/>
    <property type="evidence" value="ECO:0007669"/>
    <property type="project" value="InterPro"/>
</dbReference>
<proteinExistence type="predicted"/>
<dbReference type="SUPFAM" id="SSF48264">
    <property type="entry name" value="Cytochrome P450"/>
    <property type="match status" value="1"/>
</dbReference>
<gene>
    <name evidence="1" type="ORF">P171DRAFT_446852</name>
</gene>
<dbReference type="GO" id="GO:0016705">
    <property type="term" value="F:oxidoreductase activity, acting on paired donors, with incorporation or reduction of molecular oxygen"/>
    <property type="evidence" value="ECO:0007669"/>
    <property type="project" value="InterPro"/>
</dbReference>
<reference evidence="1" key="1">
    <citation type="journal article" date="2020" name="Stud. Mycol.">
        <title>101 Dothideomycetes genomes: a test case for predicting lifestyles and emergence of pathogens.</title>
        <authorList>
            <person name="Haridas S."/>
            <person name="Albert R."/>
            <person name="Binder M."/>
            <person name="Bloem J."/>
            <person name="Labutti K."/>
            <person name="Salamov A."/>
            <person name="Andreopoulos B."/>
            <person name="Baker S."/>
            <person name="Barry K."/>
            <person name="Bills G."/>
            <person name="Bluhm B."/>
            <person name="Cannon C."/>
            <person name="Castanera R."/>
            <person name="Culley D."/>
            <person name="Daum C."/>
            <person name="Ezra D."/>
            <person name="Gonzalez J."/>
            <person name="Henrissat B."/>
            <person name="Kuo A."/>
            <person name="Liang C."/>
            <person name="Lipzen A."/>
            <person name="Lutzoni F."/>
            <person name="Magnuson J."/>
            <person name="Mondo S."/>
            <person name="Nolan M."/>
            <person name="Ohm R."/>
            <person name="Pangilinan J."/>
            <person name="Park H.-J."/>
            <person name="Ramirez L."/>
            <person name="Alfaro M."/>
            <person name="Sun H."/>
            <person name="Tritt A."/>
            <person name="Yoshinaga Y."/>
            <person name="Zwiers L.-H."/>
            <person name="Turgeon B."/>
            <person name="Goodwin S."/>
            <person name="Spatafora J."/>
            <person name="Crous P."/>
            <person name="Grigoriev I."/>
        </authorList>
    </citation>
    <scope>NUCLEOTIDE SEQUENCE</scope>
    <source>
        <strain evidence="1">CBS 690.94</strain>
    </source>
</reference>